<dbReference type="GO" id="GO:0030170">
    <property type="term" value="F:pyridoxal phosphate binding"/>
    <property type="evidence" value="ECO:0007669"/>
    <property type="project" value="InterPro"/>
</dbReference>
<name>A0A060X5E9_ONCMY</name>
<reference evidence="12" key="2">
    <citation type="submission" date="2014-03" db="EMBL/GenBank/DDBJ databases">
        <authorList>
            <person name="Genoscope - CEA"/>
        </authorList>
    </citation>
    <scope>NUCLEOTIDE SEQUENCE</scope>
</reference>
<organism evidence="12 13">
    <name type="scientific">Oncorhynchus mykiss</name>
    <name type="common">Rainbow trout</name>
    <name type="synonym">Salmo gairdneri</name>
    <dbReference type="NCBI Taxonomy" id="8022"/>
    <lineage>
        <taxon>Eukaryota</taxon>
        <taxon>Metazoa</taxon>
        <taxon>Chordata</taxon>
        <taxon>Craniata</taxon>
        <taxon>Vertebrata</taxon>
        <taxon>Euteleostomi</taxon>
        <taxon>Actinopterygii</taxon>
        <taxon>Neopterygii</taxon>
        <taxon>Teleostei</taxon>
        <taxon>Protacanthopterygii</taxon>
        <taxon>Salmoniformes</taxon>
        <taxon>Salmonidae</taxon>
        <taxon>Salmoninae</taxon>
        <taxon>Oncorhynchus</taxon>
    </lineage>
</organism>
<dbReference type="InterPro" id="IPR010977">
    <property type="entry name" value="Aromatic_deC"/>
</dbReference>
<dbReference type="InterPro" id="IPR015421">
    <property type="entry name" value="PyrdxlP-dep_Trfase_major"/>
</dbReference>
<evidence type="ECO:0000313" key="13">
    <source>
        <dbReference type="Proteomes" id="UP000193380"/>
    </source>
</evidence>
<evidence type="ECO:0000256" key="9">
    <source>
        <dbReference type="PIRSR" id="PIRSR600407-2"/>
    </source>
</evidence>
<dbReference type="GO" id="GO:0017111">
    <property type="term" value="F:ribonucleoside triphosphate phosphatase activity"/>
    <property type="evidence" value="ECO:0007669"/>
    <property type="project" value="TreeGrafter"/>
</dbReference>
<dbReference type="Pfam" id="PF00282">
    <property type="entry name" value="Pyridoxal_deC"/>
    <property type="match status" value="1"/>
</dbReference>
<reference evidence="12" key="1">
    <citation type="journal article" date="2014" name="Nat. Commun.">
        <title>The rainbow trout genome provides novel insights into evolution after whole-genome duplication in vertebrates.</title>
        <authorList>
            <person name="Berthelot C."/>
            <person name="Brunet F."/>
            <person name="Chalopin D."/>
            <person name="Juanchich A."/>
            <person name="Bernard M."/>
            <person name="Noel B."/>
            <person name="Bento P."/>
            <person name="Da Silva C."/>
            <person name="Labadie K."/>
            <person name="Alberti A."/>
            <person name="Aury J.M."/>
            <person name="Louis A."/>
            <person name="Dehais P."/>
            <person name="Bardou P."/>
            <person name="Montfort J."/>
            <person name="Klopp C."/>
            <person name="Cabau C."/>
            <person name="Gaspin C."/>
            <person name="Thorgaard G.H."/>
            <person name="Boussaha M."/>
            <person name="Quillet E."/>
            <person name="Guyomard R."/>
            <person name="Galiana D."/>
            <person name="Bobe J."/>
            <person name="Volff J.N."/>
            <person name="Genet C."/>
            <person name="Wincker P."/>
            <person name="Jaillon O."/>
            <person name="Roest Crollius H."/>
            <person name="Guiguen Y."/>
        </authorList>
    </citation>
    <scope>NUCLEOTIDE SEQUENCE [LARGE SCALE GENOMIC DNA]</scope>
</reference>
<dbReference type="PROSITE" id="PS01238">
    <property type="entry name" value="GDA1_CD39_NTPASE"/>
    <property type="match status" value="1"/>
</dbReference>
<dbReference type="PANTHER" id="PTHR11782:SF38">
    <property type="entry name" value="ECTONUCLEOSIDE TRIPHOSPHATE DIPHOSPHOHYDROLASE 3"/>
    <property type="match status" value="1"/>
</dbReference>
<dbReference type="GO" id="GO:0009134">
    <property type="term" value="P:nucleoside diphosphate catabolic process"/>
    <property type="evidence" value="ECO:0007669"/>
    <property type="project" value="TreeGrafter"/>
</dbReference>
<keyword evidence="9" id="KW-0067">ATP-binding</keyword>
<comment type="similarity">
    <text evidence="2 10">Belongs to the GDA1/CD39 NTPase family.</text>
</comment>
<evidence type="ECO:0000256" key="4">
    <source>
        <dbReference type="ARBA" id="ARBA00022793"/>
    </source>
</evidence>
<gene>
    <name evidence="12" type="ORF">GSONMT00030062001</name>
</gene>
<dbReference type="InterPro" id="IPR002129">
    <property type="entry name" value="PyrdxlP-dep_de-COase"/>
</dbReference>
<evidence type="ECO:0000256" key="2">
    <source>
        <dbReference type="ARBA" id="ARBA00009283"/>
    </source>
</evidence>
<comment type="similarity">
    <text evidence="3">Belongs to the group II decarboxylase family.</text>
</comment>
<keyword evidence="11" id="KW-1133">Transmembrane helix</keyword>
<evidence type="ECO:0000313" key="12">
    <source>
        <dbReference type="EMBL" id="CDQ72085.1"/>
    </source>
</evidence>
<accession>A0A060X5E9</accession>
<dbReference type="Gene3D" id="3.90.1150.10">
    <property type="entry name" value="Aspartate Aminotransferase, domain 1"/>
    <property type="match status" value="1"/>
</dbReference>
<dbReference type="PaxDb" id="8022-A0A060X5E9"/>
<dbReference type="Proteomes" id="UP000193380">
    <property type="component" value="Unassembled WGS sequence"/>
</dbReference>
<protein>
    <recommendedName>
        <fullName evidence="14">Ectonucleoside triphosphate diphosphohydrolase 3</fullName>
    </recommendedName>
</protein>
<dbReference type="InterPro" id="IPR015422">
    <property type="entry name" value="PyrdxlP-dep_Trfase_small"/>
</dbReference>
<keyword evidence="9" id="KW-0547">Nucleotide-binding</keyword>
<keyword evidence="5 10" id="KW-0378">Hydrolase</keyword>
<keyword evidence="11" id="KW-0472">Membrane</keyword>
<keyword evidence="6" id="KW-0663">Pyridoxal phosphate</keyword>
<feature type="active site" description="Proton acceptor" evidence="8">
    <location>
        <position position="329"/>
    </location>
</feature>
<dbReference type="PANTHER" id="PTHR11782">
    <property type="entry name" value="ADENOSINE/GUANOSINE DIPHOSPHATASE"/>
    <property type="match status" value="1"/>
</dbReference>
<evidence type="ECO:0000256" key="1">
    <source>
        <dbReference type="ARBA" id="ARBA00001933"/>
    </source>
</evidence>
<dbReference type="Gene3D" id="3.30.420.150">
    <property type="entry name" value="Exopolyphosphatase. Domain 2"/>
    <property type="match status" value="1"/>
</dbReference>
<evidence type="ECO:0000256" key="11">
    <source>
        <dbReference type="SAM" id="Phobius"/>
    </source>
</evidence>
<feature type="transmembrane region" description="Helical" evidence="11">
    <location>
        <begin position="628"/>
        <end position="649"/>
    </location>
</feature>
<dbReference type="GO" id="GO:0005886">
    <property type="term" value="C:plasma membrane"/>
    <property type="evidence" value="ECO:0007669"/>
    <property type="project" value="TreeGrafter"/>
</dbReference>
<evidence type="ECO:0008006" key="14">
    <source>
        <dbReference type="Google" id="ProtNLM"/>
    </source>
</evidence>
<dbReference type="InterPro" id="IPR015424">
    <property type="entry name" value="PyrdxlP-dep_Trfase"/>
</dbReference>
<dbReference type="GO" id="GO:0004382">
    <property type="term" value="F:GDP phosphatase activity"/>
    <property type="evidence" value="ECO:0007669"/>
    <property type="project" value="TreeGrafter"/>
</dbReference>
<dbReference type="InterPro" id="IPR000407">
    <property type="entry name" value="GDA1_CD39_NTPase"/>
</dbReference>
<evidence type="ECO:0000256" key="6">
    <source>
        <dbReference type="ARBA" id="ARBA00022898"/>
    </source>
</evidence>
<sequence length="656" mass="74502">MVIYYHYILSMCKWHWVVHSVCSTNPNPLIPLCLILSPTLPHPTAPSTSPYRTLSPPVPHTTSQHWQIPLGRRFRSLKMWFVFRMYGLKGLQDYIRKHVELAKEFESLVRADQRFEISADVVLGLVCFRLKGSNEVNETLLKRINNGRKIHLVPCLLSGQFVLRFALCARTTESRHIREAWQLITQLAEECDFPALLYMQYGIVIDSGSSRSTMYLYQWPAEKQNNTGVVSQTLRCMVAGPGISDMLVDNAQDQQSWVSIRECMNNITKIVPADQHNSTILYLGATAGMRLLHSQNETKSNEILKNLQNYLQSLPFNFQNASIMSGDEEGLYGWITVNYLMGNFLERNIWNMWVRPAGGKMVGSMDLGGASTQIAFTLPDPNARGTDIMRVSLYGYEYNIYTHSFLCYGKNEAEKRVLAALVKNSENATHVTNPCFNLGYNMTVSAESIFGTECIKTPADYDPKQMITLKGSSDNGACRDVVQSIFDLTCTKNCSFDRVYQPSVGPGDFLAYAGFFYTAQAVGLKGISQLDQWNSSTWEFCSWDWPTLTLKKGWIAEKYRRSYCYSAHYVQTLLVNGYKFNKDTWKHIDFQKQVHNTSIGWSLGYMLHTSNMIPAEAKLVRLPMANSVFSGLLFLFTALTIVSVMFLIIKAVRACY</sequence>
<keyword evidence="7" id="KW-0456">Lyase</keyword>
<dbReference type="FunFam" id="3.90.1150.10:FF:000018">
    <property type="entry name" value="Histidine decarboxylase"/>
    <property type="match status" value="1"/>
</dbReference>
<evidence type="ECO:0000256" key="5">
    <source>
        <dbReference type="ARBA" id="ARBA00022801"/>
    </source>
</evidence>
<dbReference type="GO" id="GO:0016831">
    <property type="term" value="F:carboxy-lyase activity"/>
    <property type="evidence" value="ECO:0007669"/>
    <property type="project" value="UniProtKB-KW"/>
</dbReference>
<proteinExistence type="inferred from homology"/>
<dbReference type="AlphaFoldDB" id="A0A060X5E9"/>
<dbReference type="PRINTS" id="PR00800">
    <property type="entry name" value="YHDCRBOXLASE"/>
</dbReference>
<keyword evidence="11" id="KW-0812">Transmembrane</keyword>
<dbReference type="SUPFAM" id="SSF53383">
    <property type="entry name" value="PLP-dependent transferases"/>
    <property type="match status" value="1"/>
</dbReference>
<dbReference type="GO" id="GO:0005524">
    <property type="term" value="F:ATP binding"/>
    <property type="evidence" value="ECO:0007669"/>
    <property type="project" value="UniProtKB-KW"/>
</dbReference>
<dbReference type="STRING" id="8022.A0A060X5E9"/>
<comment type="cofactor">
    <cofactor evidence="1">
        <name>pyridoxal 5'-phosphate</name>
        <dbReference type="ChEBI" id="CHEBI:597326"/>
    </cofactor>
</comment>
<dbReference type="GO" id="GO:0045134">
    <property type="term" value="F:UDP phosphatase activity"/>
    <property type="evidence" value="ECO:0007669"/>
    <property type="project" value="TreeGrafter"/>
</dbReference>
<dbReference type="Pfam" id="PF01150">
    <property type="entry name" value="GDA1_CD39"/>
    <property type="match status" value="1"/>
</dbReference>
<dbReference type="GO" id="GO:0019752">
    <property type="term" value="P:carboxylic acid metabolic process"/>
    <property type="evidence" value="ECO:0007669"/>
    <property type="project" value="InterPro"/>
</dbReference>
<evidence type="ECO:0000256" key="7">
    <source>
        <dbReference type="ARBA" id="ARBA00023239"/>
    </source>
</evidence>
<evidence type="ECO:0000256" key="10">
    <source>
        <dbReference type="RuleBase" id="RU003833"/>
    </source>
</evidence>
<dbReference type="GO" id="GO:0006520">
    <property type="term" value="P:amino acid metabolic process"/>
    <property type="evidence" value="ECO:0007669"/>
    <property type="project" value="InterPro"/>
</dbReference>
<dbReference type="EMBL" id="FR904811">
    <property type="protein sequence ID" value="CDQ72085.1"/>
    <property type="molecule type" value="Genomic_DNA"/>
</dbReference>
<dbReference type="Gene3D" id="3.40.640.10">
    <property type="entry name" value="Type I PLP-dependent aspartate aminotransferase-like (Major domain)"/>
    <property type="match status" value="1"/>
</dbReference>
<feature type="binding site" evidence="9">
    <location>
        <begin position="369"/>
        <end position="373"/>
    </location>
    <ligand>
        <name>ATP</name>
        <dbReference type="ChEBI" id="CHEBI:30616"/>
    </ligand>
</feature>
<dbReference type="Gene3D" id="3.30.420.40">
    <property type="match status" value="1"/>
</dbReference>
<evidence type="ECO:0000256" key="3">
    <source>
        <dbReference type="ARBA" id="ARBA00009533"/>
    </source>
</evidence>
<evidence type="ECO:0000256" key="8">
    <source>
        <dbReference type="PIRSR" id="PIRSR600407-1"/>
    </source>
</evidence>
<keyword evidence="4" id="KW-0210">Decarboxylase</keyword>